<dbReference type="PANTHER" id="PTHR33332">
    <property type="entry name" value="REVERSE TRANSCRIPTASE DOMAIN-CONTAINING PROTEIN"/>
    <property type="match status" value="1"/>
</dbReference>
<organism evidence="2 3">
    <name type="scientific">Willisornis vidua</name>
    <name type="common">Xingu scale-backed antbird</name>
    <dbReference type="NCBI Taxonomy" id="1566151"/>
    <lineage>
        <taxon>Eukaryota</taxon>
        <taxon>Metazoa</taxon>
        <taxon>Chordata</taxon>
        <taxon>Craniata</taxon>
        <taxon>Vertebrata</taxon>
        <taxon>Euteleostomi</taxon>
        <taxon>Archelosauria</taxon>
        <taxon>Archosauria</taxon>
        <taxon>Dinosauria</taxon>
        <taxon>Saurischia</taxon>
        <taxon>Theropoda</taxon>
        <taxon>Coelurosauria</taxon>
        <taxon>Aves</taxon>
        <taxon>Neognathae</taxon>
        <taxon>Neoaves</taxon>
        <taxon>Telluraves</taxon>
        <taxon>Australaves</taxon>
        <taxon>Passeriformes</taxon>
        <taxon>Thamnophilidae</taxon>
        <taxon>Willisornis</taxon>
    </lineage>
</organism>
<evidence type="ECO:0000256" key="1">
    <source>
        <dbReference type="SAM" id="MobiDB-lite"/>
    </source>
</evidence>
<comment type="caution">
    <text evidence="2">The sequence shown here is derived from an EMBL/GenBank/DDBJ whole genome shotgun (WGS) entry which is preliminary data.</text>
</comment>
<accession>A0ABQ9D8P0</accession>
<reference evidence="2" key="1">
    <citation type="submission" date="2019-10" db="EMBL/GenBank/DDBJ databases">
        <authorList>
            <person name="Soares A.E.R."/>
            <person name="Aleixo A."/>
            <person name="Schneider P."/>
            <person name="Miyaki C.Y."/>
            <person name="Schneider M.P."/>
            <person name="Mello C."/>
            <person name="Vasconcelos A.T.R."/>
        </authorList>
    </citation>
    <scope>NUCLEOTIDE SEQUENCE</scope>
    <source>
        <tissue evidence="2">Muscle</tissue>
    </source>
</reference>
<name>A0ABQ9D8P0_9PASS</name>
<sequence>MFCGVVNTLEGRDAIQRELDRLERWVCANLIKFNKAKCEVLNLSQVNPKHEQSLGSEQIKSSYGEKDLGVLVDENLNMTLQFVLATQKTNCILSCIKRSLAIKLREVILPLYSALGRPDRQYCGWLWGPQHKDMDLLESREGPRILSECCSTSAAKTGCESWPAEEAPGRPYSSLPVPGGSLQ</sequence>
<proteinExistence type="predicted"/>
<evidence type="ECO:0000313" key="2">
    <source>
        <dbReference type="EMBL" id="KAJ7416840.1"/>
    </source>
</evidence>
<evidence type="ECO:0000313" key="3">
    <source>
        <dbReference type="Proteomes" id="UP001145742"/>
    </source>
</evidence>
<dbReference type="EMBL" id="WHWB01033797">
    <property type="protein sequence ID" value="KAJ7416840.1"/>
    <property type="molecule type" value="Genomic_DNA"/>
</dbReference>
<dbReference type="Proteomes" id="UP001145742">
    <property type="component" value="Unassembled WGS sequence"/>
</dbReference>
<protein>
    <submittedName>
        <fullName evidence="2">Rna-directed dna polymerase from mobile element jockey-like</fullName>
    </submittedName>
</protein>
<gene>
    <name evidence="2" type="ORF">WISP_68246</name>
</gene>
<keyword evidence="3" id="KW-1185">Reference proteome</keyword>
<feature type="region of interest" description="Disordered" evidence="1">
    <location>
        <begin position="161"/>
        <end position="183"/>
    </location>
</feature>